<dbReference type="InterPro" id="IPR023168">
    <property type="entry name" value="GatB_Yqey_C_2"/>
</dbReference>
<dbReference type="Gene3D" id="1.10.10.410">
    <property type="match status" value="1"/>
</dbReference>
<dbReference type="AlphaFoldDB" id="A0A4R5BX46"/>
<dbReference type="RefSeq" id="WP_132682045.1">
    <property type="nucleotide sequence ID" value="NZ_SMLA01000009.1"/>
</dbReference>
<feature type="region of interest" description="Disordered" evidence="1">
    <location>
        <begin position="61"/>
        <end position="85"/>
    </location>
</feature>
<accession>A0A4R5BX46</accession>
<protein>
    <submittedName>
        <fullName evidence="2">GatB/YqeY domain-containing protein</fullName>
    </submittedName>
</protein>
<dbReference type="GO" id="GO:0016884">
    <property type="term" value="F:carbon-nitrogen ligase activity, with glutamine as amido-N-donor"/>
    <property type="evidence" value="ECO:0007669"/>
    <property type="project" value="InterPro"/>
</dbReference>
<dbReference type="PANTHER" id="PTHR28055:SF1">
    <property type="entry name" value="ALTERED INHERITANCE OF MITOCHONDRIA PROTEIN 41, MITOCHONDRIAL"/>
    <property type="match status" value="1"/>
</dbReference>
<dbReference type="InterPro" id="IPR019004">
    <property type="entry name" value="YqeY/Aim41"/>
</dbReference>
<keyword evidence="3" id="KW-1185">Reference proteome</keyword>
<organism evidence="2 3">
    <name type="scientific">Saccharopolyspora karakumensis</name>
    <dbReference type="NCBI Taxonomy" id="2530386"/>
    <lineage>
        <taxon>Bacteria</taxon>
        <taxon>Bacillati</taxon>
        <taxon>Actinomycetota</taxon>
        <taxon>Actinomycetes</taxon>
        <taxon>Pseudonocardiales</taxon>
        <taxon>Pseudonocardiaceae</taxon>
        <taxon>Saccharopolyspora</taxon>
    </lineage>
</organism>
<dbReference type="PANTHER" id="PTHR28055">
    <property type="entry name" value="ALTERED INHERITANCE OF MITOCHONDRIA PROTEIN 41, MITOCHONDRIAL"/>
    <property type="match status" value="1"/>
</dbReference>
<dbReference type="SUPFAM" id="SSF89095">
    <property type="entry name" value="GatB/YqeY motif"/>
    <property type="match status" value="1"/>
</dbReference>
<dbReference type="InterPro" id="IPR003789">
    <property type="entry name" value="Asn/Gln_tRNA_amidoTrase-B-like"/>
</dbReference>
<dbReference type="Pfam" id="PF09424">
    <property type="entry name" value="YqeY"/>
    <property type="match status" value="1"/>
</dbReference>
<evidence type="ECO:0000313" key="3">
    <source>
        <dbReference type="Proteomes" id="UP000294723"/>
    </source>
</evidence>
<proteinExistence type="predicted"/>
<evidence type="ECO:0000256" key="1">
    <source>
        <dbReference type="SAM" id="MobiDB-lite"/>
    </source>
</evidence>
<dbReference type="EMBL" id="SMLA01000009">
    <property type="protein sequence ID" value="TDD90243.1"/>
    <property type="molecule type" value="Genomic_DNA"/>
</dbReference>
<sequence>MAELKEKLRADLSAAMKQRDTAVTGVLRMALAAVGKEEVSGKQQRELSDDEVLKVLSKEAKKRDEASEAFRSAGRDEQADSEASEAEILRRYLPQQLSDDELSSLVAEAIAEVEAELGERPGMKQMGQVMKAANAKAAGRAEGGKVAGIVKAQLQG</sequence>
<reference evidence="2 3" key="1">
    <citation type="submission" date="2019-03" db="EMBL/GenBank/DDBJ databases">
        <title>Draft genome sequences of novel Actinobacteria.</title>
        <authorList>
            <person name="Sahin N."/>
            <person name="Ay H."/>
            <person name="Saygin H."/>
        </authorList>
    </citation>
    <scope>NUCLEOTIDE SEQUENCE [LARGE SCALE GENOMIC DNA]</scope>
    <source>
        <strain evidence="2 3">5K548</strain>
    </source>
</reference>
<gene>
    <name evidence="2" type="ORF">E1202_08625</name>
</gene>
<dbReference type="Gene3D" id="1.10.1510.10">
    <property type="entry name" value="Uncharacterised protein YqeY/AIM41 PF09424, N-terminal domain"/>
    <property type="match status" value="1"/>
</dbReference>
<dbReference type="InterPro" id="IPR042184">
    <property type="entry name" value="YqeY/Aim41_N"/>
</dbReference>
<comment type="caution">
    <text evidence="2">The sequence shown here is derived from an EMBL/GenBank/DDBJ whole genome shotgun (WGS) entry which is preliminary data.</text>
</comment>
<feature type="compositionally biased region" description="Basic and acidic residues" evidence="1">
    <location>
        <begin position="61"/>
        <end position="78"/>
    </location>
</feature>
<dbReference type="Proteomes" id="UP000294723">
    <property type="component" value="Unassembled WGS sequence"/>
</dbReference>
<name>A0A4R5BX46_9PSEU</name>
<evidence type="ECO:0000313" key="2">
    <source>
        <dbReference type="EMBL" id="TDD90243.1"/>
    </source>
</evidence>